<evidence type="ECO:0000313" key="2">
    <source>
        <dbReference type="Proteomes" id="UP000287394"/>
    </source>
</evidence>
<sequence>MKIKQVRTFRQQPLIALVAVAAFALSPVPVSAREDVTPPLDVQVSLVTPAQITLGEPILLRYKIVNGSEQKVAAQLGVQGMDWYTITLRDANNTVMPSTQNQRPVQPRGAFSIENGSLDKGGYSDGYIPVTKRVVIQHPGKYTLTLHVNIPYTLGSDTVAGSPDIISQDMAFQILVTAPDSHSLQSTAEALREAVSDTGTNGKLLRADMDALFSMPEAQVSAVWKDLATKPSMNNDLVASELEALGSKTSVDILVNMLDVPTLKCTPVSDRINRIYNAGDPILREHIKAVARQKGFEMPECAGESIIID</sequence>
<evidence type="ECO:0000313" key="1">
    <source>
        <dbReference type="EMBL" id="BDI32613.1"/>
    </source>
</evidence>
<proteinExistence type="predicted"/>
<reference evidence="1 2" key="1">
    <citation type="journal article" date="2019" name="Int. J. Syst. Evol. Microbiol.">
        <title>Capsulimonas corticalis gen. nov., sp. nov., an aerobic capsulated bacterium, of a novel bacterial order, Capsulimonadales ord. nov., of the class Armatimonadia of the phylum Armatimonadetes.</title>
        <authorList>
            <person name="Li J."/>
            <person name="Kudo C."/>
            <person name="Tonouchi A."/>
        </authorList>
    </citation>
    <scope>NUCLEOTIDE SEQUENCE [LARGE SCALE GENOMIC DNA]</scope>
    <source>
        <strain evidence="1 2">AX-7</strain>
    </source>
</reference>
<dbReference type="Proteomes" id="UP000287394">
    <property type="component" value="Chromosome"/>
</dbReference>
<dbReference type="RefSeq" id="WP_119319677.1">
    <property type="nucleotide sequence ID" value="NZ_AP025739.1"/>
</dbReference>
<protein>
    <submittedName>
        <fullName evidence="1">Uncharacterized protein</fullName>
    </submittedName>
</protein>
<keyword evidence="2" id="KW-1185">Reference proteome</keyword>
<accession>A0A402CQH1</accession>
<gene>
    <name evidence="1" type="ORF">CCAX7_46640</name>
</gene>
<dbReference type="EMBL" id="AP025739">
    <property type="protein sequence ID" value="BDI32613.1"/>
    <property type="molecule type" value="Genomic_DNA"/>
</dbReference>
<name>A0A402CQH1_9BACT</name>
<organism evidence="1 2">
    <name type="scientific">Capsulimonas corticalis</name>
    <dbReference type="NCBI Taxonomy" id="2219043"/>
    <lineage>
        <taxon>Bacteria</taxon>
        <taxon>Bacillati</taxon>
        <taxon>Armatimonadota</taxon>
        <taxon>Armatimonadia</taxon>
        <taxon>Capsulimonadales</taxon>
        <taxon>Capsulimonadaceae</taxon>
        <taxon>Capsulimonas</taxon>
    </lineage>
</organism>
<dbReference type="KEGG" id="ccot:CCAX7_46640"/>
<dbReference type="AlphaFoldDB" id="A0A402CQH1"/>